<evidence type="ECO:0000259" key="2">
    <source>
        <dbReference type="Pfam" id="PF02698"/>
    </source>
</evidence>
<feature type="domain" description="DUF218" evidence="2">
    <location>
        <begin position="35"/>
        <end position="147"/>
    </location>
</feature>
<dbReference type="InterPro" id="IPR051599">
    <property type="entry name" value="Cell_Envelope_Assoc"/>
</dbReference>
<evidence type="ECO:0000313" key="3">
    <source>
        <dbReference type="EMBL" id="MBR0649252.1"/>
    </source>
</evidence>
<dbReference type="Proteomes" id="UP000698752">
    <property type="component" value="Unassembled WGS sequence"/>
</dbReference>
<keyword evidence="4" id="KW-1185">Reference proteome</keyword>
<evidence type="ECO:0000313" key="4">
    <source>
        <dbReference type="Proteomes" id="UP000698752"/>
    </source>
</evidence>
<dbReference type="CDD" id="cd06259">
    <property type="entry name" value="YdcF-like"/>
    <property type="match status" value="1"/>
</dbReference>
<sequence>MLAMAVLLPVAFLGGFAVFVAQAFDPAEPSPRDTDGIAVLTGGSERIATALRLLADGRAPRLLISGAHPEAGFADIAVAAGQDPAPFAGRVAVGHAAATTRGNAVEIAAWARAEEVRSLRVVTASYHMPRALFELRRTLPNVELVPNAIVPTALRDGGIWRRPMVWGLLLGEYGRYLLARAGLSALASPRRETRDS</sequence>
<dbReference type="PANTHER" id="PTHR30336:SF4">
    <property type="entry name" value="ENVELOPE BIOGENESIS FACTOR ELYC"/>
    <property type="match status" value="1"/>
</dbReference>
<dbReference type="EMBL" id="JAAEDI010000005">
    <property type="protein sequence ID" value="MBR0649252.1"/>
    <property type="molecule type" value="Genomic_DNA"/>
</dbReference>
<accession>A0ABS5EE05</accession>
<dbReference type="Pfam" id="PF02698">
    <property type="entry name" value="DUF218"/>
    <property type="match status" value="1"/>
</dbReference>
<organism evidence="3 4">
    <name type="scientific">Neoroseomonas terrae</name>
    <dbReference type="NCBI Taxonomy" id="424799"/>
    <lineage>
        <taxon>Bacteria</taxon>
        <taxon>Pseudomonadati</taxon>
        <taxon>Pseudomonadota</taxon>
        <taxon>Alphaproteobacteria</taxon>
        <taxon>Acetobacterales</taxon>
        <taxon>Acetobacteraceae</taxon>
        <taxon>Neoroseomonas</taxon>
    </lineage>
</organism>
<reference evidence="4" key="1">
    <citation type="journal article" date="2021" name="Syst. Appl. Microbiol.">
        <title>Roseomonas hellenica sp. nov., isolated from roots of wild-growing Alkanna tinctoria.</title>
        <authorList>
            <person name="Rat A."/>
            <person name="Naranjo H.D."/>
            <person name="Lebbe L."/>
            <person name="Cnockaert M."/>
            <person name="Krigas N."/>
            <person name="Grigoriadou K."/>
            <person name="Maloupa E."/>
            <person name="Willems A."/>
        </authorList>
    </citation>
    <scope>NUCLEOTIDE SEQUENCE [LARGE SCALE GENOMIC DNA]</scope>
    <source>
        <strain evidence="4">LMG 31159</strain>
    </source>
</reference>
<feature type="chain" id="PRO_5047251681" evidence="1">
    <location>
        <begin position="24"/>
        <end position="196"/>
    </location>
</feature>
<dbReference type="PANTHER" id="PTHR30336">
    <property type="entry name" value="INNER MEMBRANE PROTEIN, PROBABLE PERMEASE"/>
    <property type="match status" value="1"/>
</dbReference>
<comment type="caution">
    <text evidence="3">The sequence shown here is derived from an EMBL/GenBank/DDBJ whole genome shotgun (WGS) entry which is preliminary data.</text>
</comment>
<evidence type="ECO:0000256" key="1">
    <source>
        <dbReference type="SAM" id="SignalP"/>
    </source>
</evidence>
<gene>
    <name evidence="3" type="ORF">GXW78_06240</name>
</gene>
<name>A0ABS5EE05_9PROT</name>
<keyword evidence="1" id="KW-0732">Signal</keyword>
<dbReference type="InterPro" id="IPR003848">
    <property type="entry name" value="DUF218"/>
</dbReference>
<feature type="signal peptide" evidence="1">
    <location>
        <begin position="1"/>
        <end position="23"/>
    </location>
</feature>
<proteinExistence type="predicted"/>
<protein>
    <submittedName>
        <fullName evidence="3">YdcF family protein</fullName>
    </submittedName>
</protein>